<keyword evidence="2" id="KW-1185">Reference proteome</keyword>
<organism evidence="1 2">
    <name type="scientific">Desmonostoc muscorum LEGE 12446</name>
    <dbReference type="NCBI Taxonomy" id="1828758"/>
    <lineage>
        <taxon>Bacteria</taxon>
        <taxon>Bacillati</taxon>
        <taxon>Cyanobacteriota</taxon>
        <taxon>Cyanophyceae</taxon>
        <taxon>Nostocales</taxon>
        <taxon>Nostocaceae</taxon>
        <taxon>Desmonostoc</taxon>
    </lineage>
</organism>
<evidence type="ECO:0000313" key="1">
    <source>
        <dbReference type="EMBL" id="MBE9027875.1"/>
    </source>
</evidence>
<dbReference type="RefSeq" id="WP_193925765.1">
    <property type="nucleotide sequence ID" value="NZ_JADEXS020000001.1"/>
</dbReference>
<accession>A0A8J6ZVW6</accession>
<dbReference type="EMBL" id="JADEXS010001116">
    <property type="protein sequence ID" value="MBE9027875.1"/>
    <property type="molecule type" value="Genomic_DNA"/>
</dbReference>
<protein>
    <submittedName>
        <fullName evidence="1">Uncharacterized protein</fullName>
    </submittedName>
</protein>
<name>A0A8J6ZVW6_DESMC</name>
<dbReference type="Proteomes" id="UP000622533">
    <property type="component" value="Unassembled WGS sequence"/>
</dbReference>
<evidence type="ECO:0000313" key="2">
    <source>
        <dbReference type="Proteomes" id="UP000622533"/>
    </source>
</evidence>
<gene>
    <name evidence="1" type="ORF">IQ276_37325</name>
</gene>
<sequence>MTTATPTINPVIVPKKLAFLESICWQTADVYRFTSEEMLSRYERGWQYHNLFNNLEGEELNFLQELARRYKSWLQVYL</sequence>
<reference evidence="1" key="1">
    <citation type="submission" date="2020-10" db="EMBL/GenBank/DDBJ databases">
        <authorList>
            <person name="Castelo-Branco R."/>
            <person name="Eusebio N."/>
            <person name="Adriana R."/>
            <person name="Vieira A."/>
            <person name="Brugerolle De Fraissinette N."/>
            <person name="Rezende De Castro R."/>
            <person name="Schneider M.P."/>
            <person name="Vasconcelos V."/>
            <person name="Leao P.N."/>
        </authorList>
    </citation>
    <scope>NUCLEOTIDE SEQUENCE</scope>
    <source>
        <strain evidence="1">LEGE 12446</strain>
    </source>
</reference>
<comment type="caution">
    <text evidence="1">The sequence shown here is derived from an EMBL/GenBank/DDBJ whole genome shotgun (WGS) entry which is preliminary data.</text>
</comment>
<dbReference type="AlphaFoldDB" id="A0A8J6ZVW6"/>
<proteinExistence type="predicted"/>